<evidence type="ECO:0000259" key="2">
    <source>
        <dbReference type="PROSITE" id="PS51184"/>
    </source>
</evidence>
<keyword evidence="4" id="KW-1185">Reference proteome</keyword>
<dbReference type="GO" id="GO:0005737">
    <property type="term" value="C:cytoplasm"/>
    <property type="evidence" value="ECO:0007669"/>
    <property type="project" value="TreeGrafter"/>
</dbReference>
<dbReference type="PROSITE" id="PS51184">
    <property type="entry name" value="JMJC"/>
    <property type="match status" value="1"/>
</dbReference>
<accession>A0A3L6SJN3</accession>
<sequence length="625" mass="72851">MDGRVKVVGQVERVDGASLTYAEFVDRFMAPNRPVVLTGLTASWRACEDWTLPGPGDRRRPDLSFFARNFPSPLVQVADCSSREFTDQKRLEMSMQEFIDHWVGDAHGCSSAGDRESSLLYLKDWHFVKEYPDYVAYTTPTFFVDDWLNMYLDSHPIHRDSDIANHKNEINCSDYRFVYMGEKGTWTPLHADVFRSYSWSANVCGRKQWLFLPPSQSHRVFDRYMRSSVYNLNDDVSERLFPEFNRVSLPPSLTEWLECIQEQNEIIFVPSGWYHQVHNLEDTISINHNWFNAYNLHWVWNLLYEDYKVAKEYIEDIRDICDDFEGLCQRNLAANTGMNFYDFFVFIVRFALANVIELYHLRQPEVVTFSTETAHHFVYNLKSIRNVASKMITTEAFTTENLCSISEDNRSAFSNVKQILEEESFRRLLVTLSKAYEHIDRGQRNCLKSFTSYQKSCLSVICLKSDCNVVDHITSLIDVLTFHDINSKLEVFRSDICITVEGQKIAPFYGNRAVKFFHAEEAVTKEVIIGQITHLSENCIQVGWTKFALLIYPDDFKIFYYIQPVIYGKVDNGMKVLVNFLMVSMEDFICKSLITFVCFLCSCRQLENIEKTRVIAVLYSQSRLK</sequence>
<organism evidence="3 4">
    <name type="scientific">Panicum miliaceum</name>
    <name type="common">Proso millet</name>
    <name type="synonym">Broomcorn millet</name>
    <dbReference type="NCBI Taxonomy" id="4540"/>
    <lineage>
        <taxon>Eukaryota</taxon>
        <taxon>Viridiplantae</taxon>
        <taxon>Streptophyta</taxon>
        <taxon>Embryophyta</taxon>
        <taxon>Tracheophyta</taxon>
        <taxon>Spermatophyta</taxon>
        <taxon>Magnoliopsida</taxon>
        <taxon>Liliopsida</taxon>
        <taxon>Poales</taxon>
        <taxon>Poaceae</taxon>
        <taxon>PACMAD clade</taxon>
        <taxon>Panicoideae</taxon>
        <taxon>Panicodae</taxon>
        <taxon>Paniceae</taxon>
        <taxon>Panicinae</taxon>
        <taxon>Panicum</taxon>
        <taxon>Panicum sect. Panicum</taxon>
    </lineage>
</organism>
<dbReference type="AlphaFoldDB" id="A0A3L6SJN3"/>
<proteinExistence type="inferred from homology"/>
<dbReference type="PANTHER" id="PTHR12480:SF6">
    <property type="entry name" value="2-OXOGLUTARATE AND IRON-DEPENDENT OXYGENASE JMJD4"/>
    <property type="match status" value="1"/>
</dbReference>
<evidence type="ECO:0000313" key="3">
    <source>
        <dbReference type="EMBL" id="RLN22355.1"/>
    </source>
</evidence>
<comment type="caution">
    <text evidence="3">The sequence shown here is derived from an EMBL/GenBank/DDBJ whole genome shotgun (WGS) entry which is preliminary data.</text>
</comment>
<dbReference type="InterPro" id="IPR003347">
    <property type="entry name" value="JmjC_dom"/>
</dbReference>
<name>A0A3L6SJN3_PANMI</name>
<comment type="similarity">
    <text evidence="1">Belongs to the JARID1 histone demethylase family.</text>
</comment>
<dbReference type="GO" id="GO:0045905">
    <property type="term" value="P:positive regulation of translational termination"/>
    <property type="evidence" value="ECO:0007669"/>
    <property type="project" value="TreeGrafter"/>
</dbReference>
<evidence type="ECO:0000313" key="4">
    <source>
        <dbReference type="Proteomes" id="UP000275267"/>
    </source>
</evidence>
<dbReference type="InterPro" id="IPR050910">
    <property type="entry name" value="JMJD6_ArgDemeth/LysHydrox"/>
</dbReference>
<dbReference type="SMART" id="SM00558">
    <property type="entry name" value="JmjC"/>
    <property type="match status" value="1"/>
</dbReference>
<gene>
    <name evidence="3" type="ORF">C2845_PM07G11180</name>
</gene>
<dbReference type="GO" id="GO:0016706">
    <property type="term" value="F:2-oxoglutarate-dependent dioxygenase activity"/>
    <property type="evidence" value="ECO:0007669"/>
    <property type="project" value="TreeGrafter"/>
</dbReference>
<dbReference type="Proteomes" id="UP000275267">
    <property type="component" value="Unassembled WGS sequence"/>
</dbReference>
<protein>
    <submittedName>
        <fullName evidence="3">JmjC domain-containing protein 4</fullName>
    </submittedName>
</protein>
<dbReference type="OrthoDB" id="424465at2759"/>
<dbReference type="InterPro" id="IPR041667">
    <property type="entry name" value="Cupin_8"/>
</dbReference>
<dbReference type="GO" id="GO:0043565">
    <property type="term" value="F:sequence-specific DNA binding"/>
    <property type="evidence" value="ECO:0007669"/>
    <property type="project" value="TreeGrafter"/>
</dbReference>
<evidence type="ECO:0000256" key="1">
    <source>
        <dbReference type="ARBA" id="ARBA00006801"/>
    </source>
</evidence>
<dbReference type="PANTHER" id="PTHR12480">
    <property type="entry name" value="ARGININE DEMETHYLASE AND LYSYL-HYDROXYLASE JMJD"/>
    <property type="match status" value="1"/>
</dbReference>
<dbReference type="SUPFAM" id="SSF51197">
    <property type="entry name" value="Clavaminate synthase-like"/>
    <property type="match status" value="1"/>
</dbReference>
<dbReference type="Gene3D" id="2.60.120.650">
    <property type="entry name" value="Cupin"/>
    <property type="match status" value="1"/>
</dbReference>
<reference evidence="4" key="1">
    <citation type="journal article" date="2019" name="Nat. Commun.">
        <title>The genome of broomcorn millet.</title>
        <authorList>
            <person name="Zou C."/>
            <person name="Miki D."/>
            <person name="Li D."/>
            <person name="Tang Q."/>
            <person name="Xiao L."/>
            <person name="Rajput S."/>
            <person name="Deng P."/>
            <person name="Jia W."/>
            <person name="Huang R."/>
            <person name="Zhang M."/>
            <person name="Sun Y."/>
            <person name="Hu J."/>
            <person name="Fu X."/>
            <person name="Schnable P.S."/>
            <person name="Li F."/>
            <person name="Zhang H."/>
            <person name="Feng B."/>
            <person name="Zhu X."/>
            <person name="Liu R."/>
            <person name="Schnable J.C."/>
            <person name="Zhu J.-K."/>
            <person name="Zhang H."/>
        </authorList>
    </citation>
    <scope>NUCLEOTIDE SEQUENCE [LARGE SCALE GENOMIC DNA]</scope>
</reference>
<dbReference type="Pfam" id="PF13621">
    <property type="entry name" value="Cupin_8"/>
    <property type="match status" value="1"/>
</dbReference>
<dbReference type="GO" id="GO:0005634">
    <property type="term" value="C:nucleus"/>
    <property type="evidence" value="ECO:0007669"/>
    <property type="project" value="TreeGrafter"/>
</dbReference>
<dbReference type="STRING" id="4540.A0A3L6SJN3"/>
<dbReference type="EMBL" id="PQIB02000004">
    <property type="protein sequence ID" value="RLN22355.1"/>
    <property type="molecule type" value="Genomic_DNA"/>
</dbReference>
<feature type="domain" description="JmjC" evidence="2">
    <location>
        <begin position="144"/>
        <end position="307"/>
    </location>
</feature>